<evidence type="ECO:0000259" key="3">
    <source>
        <dbReference type="PROSITE" id="PS50263"/>
    </source>
</evidence>
<name>A0ABU9WZ18_9MICC</name>
<dbReference type="Proteomes" id="UP001422074">
    <property type="component" value="Unassembled WGS sequence"/>
</dbReference>
<protein>
    <submittedName>
        <fullName evidence="4">Nitrilase-related carbon-nitrogen hydrolase</fullName>
    </submittedName>
</protein>
<accession>A0ABU9WZ18</accession>
<dbReference type="PROSITE" id="PS50263">
    <property type="entry name" value="CN_HYDROLASE"/>
    <property type="match status" value="1"/>
</dbReference>
<evidence type="ECO:0000256" key="1">
    <source>
        <dbReference type="ARBA" id="ARBA00022801"/>
    </source>
</evidence>
<feature type="region of interest" description="Disordered" evidence="2">
    <location>
        <begin position="322"/>
        <end position="389"/>
    </location>
</feature>
<feature type="compositionally biased region" description="Basic and acidic residues" evidence="2">
    <location>
        <begin position="339"/>
        <end position="350"/>
    </location>
</feature>
<dbReference type="InterPro" id="IPR036526">
    <property type="entry name" value="C-N_Hydrolase_sf"/>
</dbReference>
<dbReference type="EMBL" id="JBDFRB010000005">
    <property type="protein sequence ID" value="MEN2744443.1"/>
    <property type="molecule type" value="Genomic_DNA"/>
</dbReference>
<dbReference type="InterPro" id="IPR003010">
    <property type="entry name" value="C-N_Hydrolase"/>
</dbReference>
<sequence length="389" mass="41688">MQEILALQPPVSWARTDETLPGAPPGRRAPLRVALVQHRWHEDPARTESELEDGIRRAAARGARVVFLPELTLSRYPADTLPDYTPSSIAEDLETGPTLAFARRAAKAHGICVHASLYRKAQHGPRDGSDPGDGLGYNTAILVGPDGTLLAATDKLHIPVTEGYYEDRFFRPGPETGSPYPVHSPAELGGARIGLPTCWDEWFPELARVYSLAGAEILAYPTAIGSEPGHPDFDTEPLWRQVIVGNGIANGMFMVVPNRWGSEGLVTFYGSSFISDPYGRILVRAPREGSCVLVADLDLDARRDWLTLFPFLTTRRPETYAALTAPVTPSRPFGGPRQGEAHEGEAHDAGHAPSSPVPPSAAAGTAHDAGRAPSSSVRPAAHALEGASA</sequence>
<keyword evidence="5" id="KW-1185">Reference proteome</keyword>
<feature type="domain" description="CN hydrolase" evidence="3">
    <location>
        <begin position="31"/>
        <end position="299"/>
    </location>
</feature>
<gene>
    <name evidence="4" type="ORF">ABCQ75_07800</name>
</gene>
<dbReference type="RefSeq" id="WP_345884461.1">
    <property type="nucleotide sequence ID" value="NZ_JBDFRB010000005.1"/>
</dbReference>
<dbReference type="InterPro" id="IPR050345">
    <property type="entry name" value="Aliph_Amidase/BUP"/>
</dbReference>
<dbReference type="Pfam" id="PF00795">
    <property type="entry name" value="CN_hydrolase"/>
    <property type="match status" value="1"/>
</dbReference>
<comment type="caution">
    <text evidence="4">The sequence shown here is derived from an EMBL/GenBank/DDBJ whole genome shotgun (WGS) entry which is preliminary data.</text>
</comment>
<dbReference type="Gene3D" id="3.60.110.10">
    <property type="entry name" value="Carbon-nitrogen hydrolase"/>
    <property type="match status" value="1"/>
</dbReference>
<proteinExistence type="predicted"/>
<dbReference type="SUPFAM" id="SSF56317">
    <property type="entry name" value="Carbon-nitrogen hydrolase"/>
    <property type="match status" value="1"/>
</dbReference>
<dbReference type="PANTHER" id="PTHR43674">
    <property type="entry name" value="NITRILASE C965.09-RELATED"/>
    <property type="match status" value="1"/>
</dbReference>
<evidence type="ECO:0000313" key="5">
    <source>
        <dbReference type="Proteomes" id="UP001422074"/>
    </source>
</evidence>
<evidence type="ECO:0000313" key="4">
    <source>
        <dbReference type="EMBL" id="MEN2744443.1"/>
    </source>
</evidence>
<dbReference type="PANTHER" id="PTHR43674:SF2">
    <property type="entry name" value="BETA-UREIDOPROPIONASE"/>
    <property type="match status" value="1"/>
</dbReference>
<organism evidence="4 5">
    <name type="scientific">Sinomonas halotolerans</name>
    <dbReference type="NCBI Taxonomy" id="1644133"/>
    <lineage>
        <taxon>Bacteria</taxon>
        <taxon>Bacillati</taxon>
        <taxon>Actinomycetota</taxon>
        <taxon>Actinomycetes</taxon>
        <taxon>Micrococcales</taxon>
        <taxon>Micrococcaceae</taxon>
        <taxon>Sinomonas</taxon>
    </lineage>
</organism>
<evidence type="ECO:0000256" key="2">
    <source>
        <dbReference type="SAM" id="MobiDB-lite"/>
    </source>
</evidence>
<keyword evidence="1 4" id="KW-0378">Hydrolase</keyword>
<dbReference type="GO" id="GO:0016787">
    <property type="term" value="F:hydrolase activity"/>
    <property type="evidence" value="ECO:0007669"/>
    <property type="project" value="UniProtKB-KW"/>
</dbReference>
<reference evidence="4 5" key="1">
    <citation type="submission" date="2024-05" db="EMBL/GenBank/DDBJ databases">
        <title>Sinomonas sp. nov., isolated from a waste landfill.</title>
        <authorList>
            <person name="Zhao Y."/>
        </authorList>
    </citation>
    <scope>NUCLEOTIDE SEQUENCE [LARGE SCALE GENOMIC DNA]</scope>
    <source>
        <strain evidence="4 5">CCTCC AB2014300</strain>
    </source>
</reference>